<accession>A0A8U8APG1</accession>
<feature type="compositionally biased region" description="Low complexity" evidence="2">
    <location>
        <begin position="91"/>
        <end position="111"/>
    </location>
</feature>
<evidence type="ECO:0000313" key="4">
    <source>
        <dbReference type="Ensembl" id="ENSCPVP00000026713.1"/>
    </source>
</evidence>
<dbReference type="Proteomes" id="UP000694382">
    <property type="component" value="Chromosome 3"/>
</dbReference>
<evidence type="ECO:0000256" key="1">
    <source>
        <dbReference type="PROSITE-ProRule" id="PRU00076"/>
    </source>
</evidence>
<evidence type="ECO:0000313" key="5">
    <source>
        <dbReference type="Proteomes" id="UP000694382"/>
    </source>
</evidence>
<evidence type="ECO:0000256" key="3">
    <source>
        <dbReference type="SAM" id="Phobius"/>
    </source>
</evidence>
<dbReference type="PROSITE" id="PS00022">
    <property type="entry name" value="EGF_1"/>
    <property type="match status" value="1"/>
</dbReference>
<keyword evidence="3" id="KW-1133">Transmembrane helix</keyword>
<dbReference type="GO" id="GO:0045669">
    <property type="term" value="P:positive regulation of osteoblast differentiation"/>
    <property type="evidence" value="ECO:0007669"/>
    <property type="project" value="TreeGrafter"/>
</dbReference>
<comment type="caution">
    <text evidence="1">Lacks conserved residue(s) required for the propagation of feature annotation.</text>
</comment>
<keyword evidence="3" id="KW-0472">Membrane</keyword>
<dbReference type="PANTHER" id="PTHR15926">
    <property type="entry name" value="ALL-TRANS RETINOIC ACID-INDUCED DIFFERENTIATION FACTOR"/>
    <property type="match status" value="1"/>
</dbReference>
<dbReference type="Gene3D" id="3.80.10.10">
    <property type="entry name" value="Ribonuclease Inhibitor"/>
    <property type="match status" value="1"/>
</dbReference>
<feature type="disulfide bond" evidence="1">
    <location>
        <begin position="432"/>
        <end position="441"/>
    </location>
</feature>
<feature type="compositionally biased region" description="Low complexity" evidence="2">
    <location>
        <begin position="168"/>
        <end position="185"/>
    </location>
</feature>
<keyword evidence="1" id="KW-0245">EGF-like domain</keyword>
<organism evidence="4 5">
    <name type="scientific">Geospiza parvula</name>
    <name type="common">Small tree-finch</name>
    <name type="synonym">Camarhynchus parvulus</name>
    <dbReference type="NCBI Taxonomy" id="87175"/>
    <lineage>
        <taxon>Eukaryota</taxon>
        <taxon>Metazoa</taxon>
        <taxon>Chordata</taxon>
        <taxon>Craniata</taxon>
        <taxon>Vertebrata</taxon>
        <taxon>Euteleostomi</taxon>
        <taxon>Archelosauria</taxon>
        <taxon>Archosauria</taxon>
        <taxon>Dinosauria</taxon>
        <taxon>Saurischia</taxon>
        <taxon>Theropoda</taxon>
        <taxon>Coelurosauria</taxon>
        <taxon>Aves</taxon>
        <taxon>Neognathae</taxon>
        <taxon>Neoaves</taxon>
        <taxon>Telluraves</taxon>
        <taxon>Australaves</taxon>
        <taxon>Passeriformes</taxon>
        <taxon>Thraupidae</taxon>
        <taxon>Camarhynchus</taxon>
    </lineage>
</organism>
<dbReference type="Ensembl" id="ENSCPVT00000025439.1">
    <property type="protein sequence ID" value="ENSCPVP00000026713.1"/>
    <property type="gene ID" value="ENSCPVG00000017805.1"/>
</dbReference>
<dbReference type="AlphaFoldDB" id="A0A8U8APG1"/>
<evidence type="ECO:0000256" key="2">
    <source>
        <dbReference type="SAM" id="MobiDB-lite"/>
    </source>
</evidence>
<dbReference type="PANTHER" id="PTHR15926:SF1">
    <property type="entry name" value="ALL-TRANS RETINOIC ACID-INDUCED DIFFERENTIATION FACTOR"/>
    <property type="match status" value="1"/>
</dbReference>
<feature type="region of interest" description="Disordered" evidence="2">
    <location>
        <begin position="56"/>
        <end position="139"/>
    </location>
</feature>
<keyword evidence="5" id="KW-1185">Reference proteome</keyword>
<sequence length="478" mass="48045">ARCPVPAVPSPPAPLLTLHHSLPVTPCPRGPGAVPGALIPGLSGALLAFPGVRGVPSTGLRSPSPVSPAKAPLPVPGVPSQGSAPRPRCPHPGVLLPVPGVPIPGFGSPSPSREPRSPPPAELPVPVAGGGGDLAPAAPVRHSPAAAVLSPCAAAAGARRDDAGAGGAAPAAASARPPLTASPRPRGSPVPVPVPIPGPAALRPRAVTAPRCPRCRGPPGPGSGPEGAQAVPAGGTGTEPPPPPARGPRCAGMRGAVRGFALLLLPLLLLPRAARGAAVCGLCPGPPRNGSIVARFCESRRDTESDGRCCRERGPSPGRLLGLDLSNCSLQSVPPGLAEATAAVILDLTENPLTAVPSASFRGFTRLQSLTVPPALECPGGSDAWQDVTVDRSSRLCQGQRNPCNSSEQLAWPCPENSVCAPDGPGLVQCLCEGPFHGYRCLREDTFPLLLFGGILGSATVSLSLLLWGTQRRKAKSP</sequence>
<reference evidence="4" key="3">
    <citation type="submission" date="2025-09" db="UniProtKB">
        <authorList>
            <consortium name="Ensembl"/>
        </authorList>
    </citation>
    <scope>IDENTIFICATION</scope>
</reference>
<feature type="transmembrane region" description="Helical" evidence="3">
    <location>
        <begin position="447"/>
        <end position="468"/>
    </location>
</feature>
<name>A0A8U8APG1_GEOPR</name>
<keyword evidence="3" id="KW-0812">Transmembrane</keyword>
<keyword evidence="1" id="KW-1015">Disulfide bond</keyword>
<dbReference type="PROSITE" id="PS01186">
    <property type="entry name" value="EGF_2"/>
    <property type="match status" value="1"/>
</dbReference>
<proteinExistence type="predicted"/>
<dbReference type="InterPro" id="IPR032675">
    <property type="entry name" value="LRR_dom_sf"/>
</dbReference>
<dbReference type="PROSITE" id="PS50026">
    <property type="entry name" value="EGF_3"/>
    <property type="match status" value="1"/>
</dbReference>
<reference evidence="4" key="1">
    <citation type="submission" date="2020-02" db="EMBL/GenBank/DDBJ databases">
        <authorList>
            <person name="Enbody D E."/>
            <person name="Pettersson E M."/>
        </authorList>
    </citation>
    <scope>NUCLEOTIDE SEQUENCE [LARGE SCALE GENOMIC DNA]</scope>
</reference>
<feature type="compositionally biased region" description="Pro residues" evidence="2">
    <location>
        <begin position="186"/>
        <end position="198"/>
    </location>
</feature>
<dbReference type="InterPro" id="IPR042350">
    <property type="entry name" value="ATRAID"/>
</dbReference>
<protein>
    <submittedName>
        <fullName evidence="4">Uncharacterized protein</fullName>
    </submittedName>
</protein>
<dbReference type="InterPro" id="IPR000742">
    <property type="entry name" value="EGF"/>
</dbReference>
<feature type="region of interest" description="Disordered" evidence="2">
    <location>
        <begin position="160"/>
        <end position="247"/>
    </location>
</feature>
<dbReference type="SUPFAM" id="SSF52058">
    <property type="entry name" value="L domain-like"/>
    <property type="match status" value="1"/>
</dbReference>
<reference evidence="4" key="2">
    <citation type="submission" date="2025-08" db="UniProtKB">
        <authorList>
            <consortium name="Ensembl"/>
        </authorList>
    </citation>
    <scope>IDENTIFICATION</scope>
</reference>